<gene>
    <name evidence="3" type="ORF">CBM2586_P130002</name>
    <name evidence="2" type="ORF">CBM2589_P130002</name>
</gene>
<sequence length="107" mass="11273">MNDEEEVLSLPPKKESLAERLNSCKESQEDEQDDASAVHARIQAGSGSAGQGGPEHCGGGCGAGRARAVDFQLGLGRAGRQARRGRHEAGPRGADGIVENFVPKWHV</sequence>
<geneLocation type="plasmid" evidence="4">
    <name>cbm2589_p</name>
</geneLocation>
<evidence type="ECO:0000313" key="2">
    <source>
        <dbReference type="EMBL" id="SOY75306.1"/>
    </source>
</evidence>
<evidence type="ECO:0000313" key="3">
    <source>
        <dbReference type="EMBL" id="SOY77447.1"/>
    </source>
</evidence>
<feature type="compositionally biased region" description="Gly residues" evidence="1">
    <location>
        <begin position="47"/>
        <end position="63"/>
    </location>
</feature>
<dbReference type="AlphaFoldDB" id="A0A375CLY3"/>
<organism evidence="3">
    <name type="scientific">Cupriavidus taiwanensis</name>
    <dbReference type="NCBI Taxonomy" id="164546"/>
    <lineage>
        <taxon>Bacteria</taxon>
        <taxon>Pseudomonadati</taxon>
        <taxon>Pseudomonadota</taxon>
        <taxon>Betaproteobacteria</taxon>
        <taxon>Burkholderiales</taxon>
        <taxon>Burkholderiaceae</taxon>
        <taxon>Cupriavidus</taxon>
    </lineage>
</organism>
<protein>
    <submittedName>
        <fullName evidence="3">Uncharacterized protein</fullName>
    </submittedName>
</protein>
<name>A0A375CLY3_9BURK</name>
<dbReference type="Proteomes" id="UP000256297">
    <property type="component" value="Plasmid CBM2589_p"/>
</dbReference>
<dbReference type="EMBL" id="OFSN01000032">
    <property type="protein sequence ID" value="SOY77447.1"/>
    <property type="molecule type" value="Genomic_DNA"/>
</dbReference>
<reference evidence="3 4" key="1">
    <citation type="submission" date="2018-01" db="EMBL/GenBank/DDBJ databases">
        <authorList>
            <person name="Clerissi C."/>
        </authorList>
    </citation>
    <scope>NUCLEOTIDE SEQUENCE</scope>
    <source>
        <strain evidence="3">Cupriavidus taiwanensis LMG 19430</strain>
        <strain evidence="2">Cupriavidus taiwanensis STM 3521</strain>
        <plasmid evidence="4">cbm2589_p</plasmid>
    </source>
</reference>
<comment type="caution">
    <text evidence="3">The sequence shown here is derived from an EMBL/GenBank/DDBJ whole genome shotgun (WGS) entry which is preliminary data.</text>
</comment>
<evidence type="ECO:0000256" key="1">
    <source>
        <dbReference type="SAM" id="MobiDB-lite"/>
    </source>
</evidence>
<dbReference type="Proteomes" id="UP000257016">
    <property type="component" value="Unassembled WGS sequence"/>
</dbReference>
<dbReference type="EMBL" id="OFSP01000044">
    <property type="protein sequence ID" value="SOY75306.1"/>
    <property type="molecule type" value="Genomic_DNA"/>
</dbReference>
<proteinExistence type="predicted"/>
<accession>A0A375CLY3</accession>
<feature type="region of interest" description="Disordered" evidence="1">
    <location>
        <begin position="1"/>
        <end position="63"/>
    </location>
</feature>
<evidence type="ECO:0000313" key="4">
    <source>
        <dbReference type="Proteomes" id="UP000256297"/>
    </source>
</evidence>
<feature type="compositionally biased region" description="Basic and acidic residues" evidence="1">
    <location>
        <begin position="12"/>
        <end position="27"/>
    </location>
</feature>